<gene>
    <name evidence="2" type="ORF">BRAN1462_LOCUS60053</name>
</gene>
<reference evidence="2" key="1">
    <citation type="submission" date="2021-01" db="EMBL/GenBank/DDBJ databases">
        <authorList>
            <person name="Corre E."/>
            <person name="Pelletier E."/>
            <person name="Niang G."/>
            <person name="Scheremetjew M."/>
            <person name="Finn R."/>
            <person name="Kale V."/>
            <person name="Holt S."/>
            <person name="Cochrane G."/>
            <person name="Meng A."/>
            <person name="Brown T."/>
            <person name="Cohen L."/>
        </authorList>
    </citation>
    <scope>NUCLEOTIDE SEQUENCE</scope>
    <source>
        <strain evidence="2">RCC3387</strain>
    </source>
</reference>
<sequence>MLSALSGRPVCESEGWHPLPTRTSFAPLGIWGMMRDAINPSREFIPICEKDSMWSYDTAVYEAPEWHTRLENTKLGKPIRDVDIWVCHIPELVTPNFLAAWCQAIDDSNLGAYNNKVVRCILELVWWNGAVKVDLLNFFLTVWGLILLVLGTLLRGGDAEFVDDSIEKFLEWGGRASVDFIAARALVDTAHEAAQFYGLFKLNRGRAYLNAGNVLDVFRCIVPAVMFYNPELKLVRIMVILMYWVRLLEVSFSESLARELLPIQRLAHGLGPALIVAFIGFCALTHAYCALAEVPFNNAFLQQSFSMLITADVTGGDIVTDPTLLQRIFTPLAVCAFSIFFLNIFIGVIGENYSIQKQVSHLVFLQVRAGLCNTYMLRSTVIPGWLFPKAAGPAAVVAGISMAVLQAWVMLTDADLKSPPVVFACCQATMLLCCYQNAHEPWARYDEQGRPPPPHYIWYAEARQDEPPTQLDDMQHCLRDLRDHLRCAKSPVNSRTRSFAPDPAGRS</sequence>
<name>A0A7S2QGS3_9DINO</name>
<feature type="transmembrane region" description="Helical" evidence="1">
    <location>
        <begin position="328"/>
        <end position="349"/>
    </location>
</feature>
<feature type="transmembrane region" description="Helical" evidence="1">
    <location>
        <begin position="234"/>
        <end position="252"/>
    </location>
</feature>
<dbReference type="EMBL" id="HBGW01094605">
    <property type="protein sequence ID" value="CAD9642231.1"/>
    <property type="molecule type" value="Transcribed_RNA"/>
</dbReference>
<evidence type="ECO:0000256" key="1">
    <source>
        <dbReference type="SAM" id="Phobius"/>
    </source>
</evidence>
<keyword evidence="1" id="KW-0472">Membrane</keyword>
<dbReference type="AlphaFoldDB" id="A0A7S2QGS3"/>
<protein>
    <submittedName>
        <fullName evidence="2">Uncharacterized protein</fullName>
    </submittedName>
</protein>
<keyword evidence="1" id="KW-1133">Transmembrane helix</keyword>
<accession>A0A7S2QGS3</accession>
<evidence type="ECO:0000313" key="2">
    <source>
        <dbReference type="EMBL" id="CAD9642231.1"/>
    </source>
</evidence>
<feature type="transmembrane region" description="Helical" evidence="1">
    <location>
        <begin position="273"/>
        <end position="296"/>
    </location>
</feature>
<feature type="transmembrane region" description="Helical" evidence="1">
    <location>
        <begin position="135"/>
        <end position="154"/>
    </location>
</feature>
<keyword evidence="1" id="KW-0812">Transmembrane</keyword>
<proteinExistence type="predicted"/>
<organism evidence="2">
    <name type="scientific">Zooxanthella nutricula</name>
    <dbReference type="NCBI Taxonomy" id="1333877"/>
    <lineage>
        <taxon>Eukaryota</taxon>
        <taxon>Sar</taxon>
        <taxon>Alveolata</taxon>
        <taxon>Dinophyceae</taxon>
        <taxon>Peridiniales</taxon>
        <taxon>Peridiniales incertae sedis</taxon>
        <taxon>Zooxanthella</taxon>
    </lineage>
</organism>